<comment type="cofactor">
    <cofactor evidence="8 9">
        <name>Mg(2+)</name>
        <dbReference type="ChEBI" id="CHEBI:18420"/>
    </cofactor>
    <text evidence="8 9">Binds 3 Mg(2+) ions per subunit.</text>
</comment>
<proteinExistence type="inferred from homology"/>
<evidence type="ECO:0000256" key="1">
    <source>
        <dbReference type="ARBA" id="ARBA00008226"/>
    </source>
</evidence>
<comment type="subunit">
    <text evidence="8">Homodimer.</text>
</comment>
<dbReference type="AlphaFoldDB" id="A0A5B1CJP0"/>
<evidence type="ECO:0000256" key="3">
    <source>
        <dbReference type="ARBA" id="ARBA00022723"/>
    </source>
</evidence>
<dbReference type="GO" id="GO:0000287">
    <property type="term" value="F:magnesium ion binding"/>
    <property type="evidence" value="ECO:0007669"/>
    <property type="project" value="UniProtKB-UniRule"/>
</dbReference>
<keyword evidence="2 8" id="KW-0436">Ligase</keyword>
<evidence type="ECO:0000313" key="12">
    <source>
        <dbReference type="Proteomes" id="UP000322699"/>
    </source>
</evidence>
<evidence type="ECO:0000256" key="9">
    <source>
        <dbReference type="RuleBase" id="RU000336"/>
    </source>
</evidence>
<comment type="subcellular location">
    <subcellularLocation>
        <location evidence="8">Cytoplasm</location>
    </subcellularLocation>
</comment>
<dbReference type="Proteomes" id="UP000322699">
    <property type="component" value="Unassembled WGS sequence"/>
</dbReference>
<name>A0A5B1CJP0_9BACT</name>
<dbReference type="EMBL" id="VRLW01000001">
    <property type="protein sequence ID" value="KAA1259929.1"/>
    <property type="molecule type" value="Genomic_DNA"/>
</dbReference>
<dbReference type="InterPro" id="IPR012340">
    <property type="entry name" value="NA-bd_OB-fold"/>
</dbReference>
<dbReference type="Pfam" id="PF00152">
    <property type="entry name" value="tRNA-synt_2"/>
    <property type="match status" value="1"/>
</dbReference>
<keyword evidence="4 8" id="KW-0547">Nucleotide-binding</keyword>
<keyword evidence="8" id="KW-0648">Protein biosynthesis</keyword>
<evidence type="ECO:0000313" key="11">
    <source>
        <dbReference type="EMBL" id="KAA1259929.1"/>
    </source>
</evidence>
<keyword evidence="8 9" id="KW-0460">Magnesium</keyword>
<dbReference type="SUPFAM" id="SSF50249">
    <property type="entry name" value="Nucleic acid-binding proteins"/>
    <property type="match status" value="1"/>
</dbReference>
<keyword evidence="5 8" id="KW-0067">ATP-binding</keyword>
<dbReference type="PANTHER" id="PTHR42918">
    <property type="entry name" value="LYSYL-TRNA SYNTHETASE"/>
    <property type="match status" value="1"/>
</dbReference>
<dbReference type="SUPFAM" id="SSF55681">
    <property type="entry name" value="Class II aaRS and biotin synthetases"/>
    <property type="match status" value="1"/>
</dbReference>
<keyword evidence="3 8" id="KW-0479">Metal-binding</keyword>
<dbReference type="NCBIfam" id="NF001756">
    <property type="entry name" value="PRK00484.1"/>
    <property type="match status" value="1"/>
</dbReference>
<evidence type="ECO:0000256" key="6">
    <source>
        <dbReference type="ARBA" id="ARBA00023146"/>
    </source>
</evidence>
<dbReference type="InterPro" id="IPR002313">
    <property type="entry name" value="Lys-tRNA-ligase_II"/>
</dbReference>
<comment type="catalytic activity">
    <reaction evidence="7 8 9">
        <text>tRNA(Lys) + L-lysine + ATP = L-lysyl-tRNA(Lys) + AMP + diphosphate</text>
        <dbReference type="Rhea" id="RHEA:20792"/>
        <dbReference type="Rhea" id="RHEA-COMP:9696"/>
        <dbReference type="Rhea" id="RHEA-COMP:9697"/>
        <dbReference type="ChEBI" id="CHEBI:30616"/>
        <dbReference type="ChEBI" id="CHEBI:32551"/>
        <dbReference type="ChEBI" id="CHEBI:33019"/>
        <dbReference type="ChEBI" id="CHEBI:78442"/>
        <dbReference type="ChEBI" id="CHEBI:78529"/>
        <dbReference type="ChEBI" id="CHEBI:456215"/>
        <dbReference type="EC" id="6.1.1.6"/>
    </reaction>
</comment>
<comment type="caution">
    <text evidence="11">The sequence shown here is derived from an EMBL/GenBank/DDBJ whole genome shotgun (WGS) entry which is preliminary data.</text>
</comment>
<dbReference type="Pfam" id="PF01336">
    <property type="entry name" value="tRNA_anti-codon"/>
    <property type="match status" value="1"/>
</dbReference>
<dbReference type="InterPro" id="IPR044136">
    <property type="entry name" value="Lys-tRNA-ligase_II_N"/>
</dbReference>
<dbReference type="InterPro" id="IPR004365">
    <property type="entry name" value="NA-bd_OB_tRNA"/>
</dbReference>
<keyword evidence="6 8" id="KW-0030">Aminoacyl-tRNA synthetase</keyword>
<dbReference type="InterPro" id="IPR004364">
    <property type="entry name" value="Aa-tRNA-synt_II"/>
</dbReference>
<evidence type="ECO:0000256" key="2">
    <source>
        <dbReference type="ARBA" id="ARBA00022598"/>
    </source>
</evidence>
<keyword evidence="8" id="KW-0963">Cytoplasm</keyword>
<dbReference type="InterPro" id="IPR006195">
    <property type="entry name" value="aa-tRNA-synth_II"/>
</dbReference>
<feature type="binding site" evidence="8">
    <location>
        <position position="460"/>
    </location>
    <ligand>
        <name>Mg(2+)</name>
        <dbReference type="ChEBI" id="CHEBI:18420"/>
        <label>1</label>
    </ligand>
</feature>
<keyword evidence="12" id="KW-1185">Reference proteome</keyword>
<dbReference type="PRINTS" id="PR00982">
    <property type="entry name" value="TRNASYNTHLYS"/>
</dbReference>
<evidence type="ECO:0000256" key="5">
    <source>
        <dbReference type="ARBA" id="ARBA00022840"/>
    </source>
</evidence>
<dbReference type="Gene3D" id="2.40.50.140">
    <property type="entry name" value="Nucleic acid-binding proteins"/>
    <property type="match status" value="1"/>
</dbReference>
<feature type="domain" description="Aminoacyl-transfer RNA synthetases class-II family profile" evidence="10">
    <location>
        <begin position="234"/>
        <end position="547"/>
    </location>
</feature>
<protein>
    <recommendedName>
        <fullName evidence="8">Lysine--tRNA ligase</fullName>
        <ecNumber evidence="8">6.1.1.6</ecNumber>
    </recommendedName>
    <alternativeName>
        <fullName evidence="8">Lysyl-tRNA synthetase</fullName>
        <shortName evidence="8">LysRS</shortName>
    </alternativeName>
</protein>
<dbReference type="InterPro" id="IPR018149">
    <property type="entry name" value="Lys-tRNA-synth_II_C"/>
</dbReference>
<dbReference type="GO" id="GO:0004824">
    <property type="term" value="F:lysine-tRNA ligase activity"/>
    <property type="evidence" value="ECO:0007669"/>
    <property type="project" value="UniProtKB-UniRule"/>
</dbReference>
<dbReference type="HAMAP" id="MF_00252">
    <property type="entry name" value="Lys_tRNA_synth_class2"/>
    <property type="match status" value="1"/>
</dbReference>
<organism evidence="11 12">
    <name type="scientific">Rubripirellula obstinata</name>
    <dbReference type="NCBI Taxonomy" id="406547"/>
    <lineage>
        <taxon>Bacteria</taxon>
        <taxon>Pseudomonadati</taxon>
        <taxon>Planctomycetota</taxon>
        <taxon>Planctomycetia</taxon>
        <taxon>Pirellulales</taxon>
        <taxon>Pirellulaceae</taxon>
        <taxon>Rubripirellula</taxon>
    </lineage>
</organism>
<dbReference type="InterPro" id="IPR045864">
    <property type="entry name" value="aa-tRNA-synth_II/BPL/LPL"/>
</dbReference>
<feature type="binding site" evidence="8">
    <location>
        <position position="467"/>
    </location>
    <ligand>
        <name>Mg(2+)</name>
        <dbReference type="ChEBI" id="CHEBI:18420"/>
        <label>1</label>
    </ligand>
</feature>
<gene>
    <name evidence="8 11" type="primary">lysS</name>
    <name evidence="11" type="ORF">LF1_24670</name>
</gene>
<dbReference type="PANTHER" id="PTHR42918:SF15">
    <property type="entry name" value="LYSINE--TRNA LIGASE, CHLOROPLASTIC_MITOCHONDRIAL"/>
    <property type="match status" value="1"/>
</dbReference>
<dbReference type="CDD" id="cd04322">
    <property type="entry name" value="LysRS_N"/>
    <property type="match status" value="1"/>
</dbReference>
<dbReference type="PROSITE" id="PS50862">
    <property type="entry name" value="AA_TRNA_LIGASE_II"/>
    <property type="match status" value="1"/>
</dbReference>
<evidence type="ECO:0000256" key="7">
    <source>
        <dbReference type="ARBA" id="ARBA00048573"/>
    </source>
</evidence>
<dbReference type="CDD" id="cd00775">
    <property type="entry name" value="LysRS_core"/>
    <property type="match status" value="1"/>
</dbReference>
<dbReference type="GO" id="GO:0005524">
    <property type="term" value="F:ATP binding"/>
    <property type="evidence" value="ECO:0007669"/>
    <property type="project" value="UniProtKB-UniRule"/>
</dbReference>
<evidence type="ECO:0000256" key="4">
    <source>
        <dbReference type="ARBA" id="ARBA00022741"/>
    </source>
</evidence>
<dbReference type="GO" id="GO:0000049">
    <property type="term" value="F:tRNA binding"/>
    <property type="evidence" value="ECO:0007669"/>
    <property type="project" value="TreeGrafter"/>
</dbReference>
<dbReference type="GO" id="GO:0005829">
    <property type="term" value="C:cytosol"/>
    <property type="evidence" value="ECO:0007669"/>
    <property type="project" value="TreeGrafter"/>
</dbReference>
<dbReference type="GO" id="GO:0006430">
    <property type="term" value="P:lysyl-tRNA aminoacylation"/>
    <property type="evidence" value="ECO:0007669"/>
    <property type="project" value="UniProtKB-UniRule"/>
</dbReference>
<sequence length="548" mass="61490">MLRLADFAGYLDNPGTSLKLPFSPMNHLPMTNQGEPDTLDPRVARREKLNKIVAMGIDPFGKRFDDRDLIKSCHDRSGEVKWTKADGTEVALPDFQDESLDYRGWKSENGPGEESGPTIRVTGRIMLQRGQGKLFFLTIKDWTGEIQIFIGKKQVGESDFELAGLFDLGDLIGAEGRLGRTNTGELTVFAEKLYFHTKMLEPAPDKHAGITNPDLKQRMRYADLAFNDGVMETFLQRTQIVKSMRKTLDDGGFCEVEGPTLHTIAGGAAARPFKTHHNALDMPLTMRIALELHLKRLMVGGMERVYEIGRVYRNEGIDTSHNPEFSLMECYQAYGDYRSMMDLTEKIIIDAIDAIGGGYKREWDGKTIDFTPPFKRSTYAELFQAATGVDCSDESAVIELAKKIGLDTDGKHADVVRNEIFEAKVEDTLEGPIFVMDYPASICPLTKRKSDNPEIAERFELFILGMELANAYTELNDPDMQEALFKTQLQGQDEEDSMAKMDHDFVRALRYAMPPAGGLGIGVDRLVMLLTGKRSIRDIILFPAMRPE</sequence>
<dbReference type="EC" id="6.1.1.6" evidence="8"/>
<evidence type="ECO:0000259" key="10">
    <source>
        <dbReference type="PROSITE" id="PS50862"/>
    </source>
</evidence>
<comment type="similarity">
    <text evidence="1 8">Belongs to the class-II aminoacyl-tRNA synthetase family.</text>
</comment>
<reference evidence="11 12" key="1">
    <citation type="submission" date="2019-08" db="EMBL/GenBank/DDBJ databases">
        <title>Deep-cultivation of Planctomycetes and their phenomic and genomic characterization uncovers novel biology.</title>
        <authorList>
            <person name="Wiegand S."/>
            <person name="Jogler M."/>
            <person name="Boedeker C."/>
            <person name="Pinto D."/>
            <person name="Vollmers J."/>
            <person name="Rivas-Marin E."/>
            <person name="Kohn T."/>
            <person name="Peeters S.H."/>
            <person name="Heuer A."/>
            <person name="Rast P."/>
            <person name="Oberbeckmann S."/>
            <person name="Bunk B."/>
            <person name="Jeske O."/>
            <person name="Meyerdierks A."/>
            <person name="Storesund J.E."/>
            <person name="Kallscheuer N."/>
            <person name="Luecker S."/>
            <person name="Lage O.M."/>
            <person name="Pohl T."/>
            <person name="Merkel B.J."/>
            <person name="Hornburger P."/>
            <person name="Mueller R.-W."/>
            <person name="Bruemmer F."/>
            <person name="Labrenz M."/>
            <person name="Spormann A.M."/>
            <person name="Op Den Camp H."/>
            <person name="Overmann J."/>
            <person name="Amann R."/>
            <person name="Jetten M.S.M."/>
            <person name="Mascher T."/>
            <person name="Medema M.H."/>
            <person name="Devos D.P."/>
            <person name="Kaster A.-K."/>
            <person name="Ovreas L."/>
            <person name="Rohde M."/>
            <person name="Galperin M.Y."/>
            <person name="Jogler C."/>
        </authorList>
    </citation>
    <scope>NUCLEOTIDE SEQUENCE [LARGE SCALE GENOMIC DNA]</scope>
    <source>
        <strain evidence="11 12">LF1</strain>
    </source>
</reference>
<dbReference type="Gene3D" id="3.30.930.10">
    <property type="entry name" value="Bira Bifunctional Protein, Domain 2"/>
    <property type="match status" value="1"/>
</dbReference>
<accession>A0A5B1CJP0</accession>
<dbReference type="NCBIfam" id="TIGR00499">
    <property type="entry name" value="lysS_bact"/>
    <property type="match status" value="1"/>
</dbReference>
<evidence type="ECO:0000256" key="8">
    <source>
        <dbReference type="HAMAP-Rule" id="MF_00252"/>
    </source>
</evidence>
<feature type="binding site" evidence="8">
    <location>
        <position position="467"/>
    </location>
    <ligand>
        <name>Mg(2+)</name>
        <dbReference type="ChEBI" id="CHEBI:18420"/>
        <label>2</label>
    </ligand>
</feature>